<protein>
    <submittedName>
        <fullName evidence="1">Uncharacterized protein</fullName>
    </submittedName>
</protein>
<keyword evidence="2" id="KW-1185">Reference proteome</keyword>
<dbReference type="Proteomes" id="UP000321479">
    <property type="component" value="Chromosome"/>
</dbReference>
<reference evidence="1 2" key="1">
    <citation type="journal article" date="2017" name="Curr. Microbiol.">
        <title>Mucilaginibacter ginsenosidivorans sp. nov., Isolated from Soil of Ginseng Field.</title>
        <authorList>
            <person name="Kim M.M."/>
            <person name="Siddiqi M.Z."/>
            <person name="Im W.T."/>
        </authorList>
    </citation>
    <scope>NUCLEOTIDE SEQUENCE [LARGE SCALE GENOMIC DNA]</scope>
    <source>
        <strain evidence="1 2">Gsoil 3017</strain>
    </source>
</reference>
<dbReference type="RefSeq" id="WP_147030830.1">
    <property type="nucleotide sequence ID" value="NZ_CP042436.1"/>
</dbReference>
<gene>
    <name evidence="1" type="ORF">FRZ54_06545</name>
</gene>
<evidence type="ECO:0000313" key="1">
    <source>
        <dbReference type="EMBL" id="QEC62253.1"/>
    </source>
</evidence>
<dbReference type="KEGG" id="mgin:FRZ54_06545"/>
<accession>A0A5B8UTI3</accession>
<evidence type="ECO:0000313" key="2">
    <source>
        <dbReference type="Proteomes" id="UP000321479"/>
    </source>
</evidence>
<dbReference type="OrthoDB" id="797407at2"/>
<sequence length="167" mass="18713">MKVEHTNALRYILQDELYLLDEDKNLYNETKASAPEIKTPLPSFNYLGSNKKNFLILANYADQEFVQDDHLAALEKVLSGIKHTRDDVAILNLAKNDGAAYAQIAAFFNPQTVVILGKQALPEGLTGLDFNTIATTDGAKALLTFSFEQMMTNIDNKKAFWEQIKNL</sequence>
<dbReference type="AlphaFoldDB" id="A0A5B8UTI3"/>
<dbReference type="EMBL" id="CP042436">
    <property type="protein sequence ID" value="QEC62253.1"/>
    <property type="molecule type" value="Genomic_DNA"/>
</dbReference>
<proteinExistence type="predicted"/>
<name>A0A5B8UTI3_9SPHI</name>
<organism evidence="1 2">
    <name type="scientific">Mucilaginibacter ginsenosidivorans</name>
    <dbReference type="NCBI Taxonomy" id="398053"/>
    <lineage>
        <taxon>Bacteria</taxon>
        <taxon>Pseudomonadati</taxon>
        <taxon>Bacteroidota</taxon>
        <taxon>Sphingobacteriia</taxon>
        <taxon>Sphingobacteriales</taxon>
        <taxon>Sphingobacteriaceae</taxon>
        <taxon>Mucilaginibacter</taxon>
    </lineage>
</organism>